<evidence type="ECO:0000313" key="2">
    <source>
        <dbReference type="EMBL" id="CUG21079.1"/>
    </source>
</evidence>
<organism evidence="2 3">
    <name type="scientific">Bodo saltans</name>
    <name type="common">Flagellated protozoan</name>
    <dbReference type="NCBI Taxonomy" id="75058"/>
    <lineage>
        <taxon>Eukaryota</taxon>
        <taxon>Discoba</taxon>
        <taxon>Euglenozoa</taxon>
        <taxon>Kinetoplastea</taxon>
        <taxon>Metakinetoplastina</taxon>
        <taxon>Eubodonida</taxon>
        <taxon>Bodonidae</taxon>
        <taxon>Bodo</taxon>
    </lineage>
</organism>
<evidence type="ECO:0000313" key="3">
    <source>
        <dbReference type="Proteomes" id="UP000051952"/>
    </source>
</evidence>
<dbReference type="AlphaFoldDB" id="A0A0S4J2D8"/>
<protein>
    <submittedName>
        <fullName evidence="2">Uncharacterized protein</fullName>
    </submittedName>
</protein>
<dbReference type="Proteomes" id="UP000051952">
    <property type="component" value="Unassembled WGS sequence"/>
</dbReference>
<evidence type="ECO:0000256" key="1">
    <source>
        <dbReference type="SAM" id="MobiDB-lite"/>
    </source>
</evidence>
<proteinExistence type="predicted"/>
<feature type="region of interest" description="Disordered" evidence="1">
    <location>
        <begin position="34"/>
        <end position="77"/>
    </location>
</feature>
<name>A0A0S4J2D8_BODSA</name>
<dbReference type="VEuPathDB" id="TriTrypDB:BSAL_75855"/>
<feature type="non-terminal residue" evidence="2">
    <location>
        <position position="77"/>
    </location>
</feature>
<keyword evidence="3" id="KW-1185">Reference proteome</keyword>
<reference evidence="3" key="1">
    <citation type="submission" date="2015-09" db="EMBL/GenBank/DDBJ databases">
        <authorList>
            <consortium name="Pathogen Informatics"/>
        </authorList>
    </citation>
    <scope>NUCLEOTIDE SEQUENCE [LARGE SCALE GENOMIC DNA]</scope>
    <source>
        <strain evidence="3">Lake Konstanz</strain>
    </source>
</reference>
<gene>
    <name evidence="2" type="ORF">BSAL_75855</name>
</gene>
<dbReference type="EMBL" id="CYKH01000699">
    <property type="protein sequence ID" value="CUG21079.1"/>
    <property type="molecule type" value="Genomic_DNA"/>
</dbReference>
<sequence length="77" mass="8352">MIAEQPSLTLPDVAHKTIVMLQKLRHLDIRRCSGPRARAGKSGEHGVVGFTSVPMPPPAPPKIAAAPQPPRTHMMNR</sequence>
<accession>A0A0S4J2D8</accession>